<dbReference type="Proteomes" id="UP000730739">
    <property type="component" value="Unassembled WGS sequence"/>
</dbReference>
<evidence type="ECO:0000313" key="2">
    <source>
        <dbReference type="Proteomes" id="UP000730739"/>
    </source>
</evidence>
<accession>A0ABS4QX58</accession>
<protein>
    <submittedName>
        <fullName evidence="1">Uncharacterized protein</fullName>
    </submittedName>
</protein>
<name>A0ABS4QX58_9HYPH</name>
<reference evidence="1 2" key="1">
    <citation type="submission" date="2021-03" db="EMBL/GenBank/DDBJ databases">
        <title>Genomic Encyclopedia of Type Strains, Phase IV (KMG-IV): sequencing the most valuable type-strain genomes for metagenomic binning, comparative biology and taxonomic classification.</title>
        <authorList>
            <person name="Goeker M."/>
        </authorList>
    </citation>
    <scope>NUCLEOTIDE SEQUENCE [LARGE SCALE GENOMIC DNA]</scope>
    <source>
        <strain evidence="1 2">DSM 13372</strain>
    </source>
</reference>
<keyword evidence="2" id="KW-1185">Reference proteome</keyword>
<organism evidence="1 2">
    <name type="scientific">Sinorhizobium kostiense</name>
    <dbReference type="NCBI Taxonomy" id="76747"/>
    <lineage>
        <taxon>Bacteria</taxon>
        <taxon>Pseudomonadati</taxon>
        <taxon>Pseudomonadota</taxon>
        <taxon>Alphaproteobacteria</taxon>
        <taxon>Hyphomicrobiales</taxon>
        <taxon>Rhizobiaceae</taxon>
        <taxon>Sinorhizobium/Ensifer group</taxon>
        <taxon>Sinorhizobium</taxon>
    </lineage>
</organism>
<dbReference type="EMBL" id="JAGILA010000002">
    <property type="protein sequence ID" value="MBP2235240.1"/>
    <property type="molecule type" value="Genomic_DNA"/>
</dbReference>
<evidence type="ECO:0000313" key="1">
    <source>
        <dbReference type="EMBL" id="MBP2235240.1"/>
    </source>
</evidence>
<sequence length="89" mass="10192">MKDLDIIDILHDAVDAYLPSILEEDRRQKALKFLRGSEAYLATRPAHRKSAEIISLDDYAVLPRAWKAIRRTRRSALADATNYLQHSVS</sequence>
<gene>
    <name evidence="1" type="ORF">J2Z31_001732</name>
</gene>
<proteinExistence type="predicted"/>
<dbReference type="RefSeq" id="WP_209601476.1">
    <property type="nucleotide sequence ID" value="NZ_JAGILA010000002.1"/>
</dbReference>
<comment type="caution">
    <text evidence="1">The sequence shown here is derived from an EMBL/GenBank/DDBJ whole genome shotgun (WGS) entry which is preliminary data.</text>
</comment>